<dbReference type="EMBL" id="BMTX01000013">
    <property type="protein sequence ID" value="GGS58611.1"/>
    <property type="molecule type" value="Genomic_DNA"/>
</dbReference>
<keyword evidence="3" id="KW-1185">Reference proteome</keyword>
<comment type="caution">
    <text evidence="2">The sequence shown here is derived from an EMBL/GenBank/DDBJ whole genome shotgun (WGS) entry which is preliminary data.</text>
</comment>
<name>A0ABQ2T912_STREZ</name>
<dbReference type="Proteomes" id="UP000597853">
    <property type="component" value="Unassembled WGS sequence"/>
</dbReference>
<organism evidence="2 3">
    <name type="scientific">Streptomyces pseudogriseolus</name>
    <name type="common">Streptomyces gancidicus</name>
    <name type="synonym">Streptomyces rubiginosus</name>
    <dbReference type="NCBI Taxonomy" id="36817"/>
    <lineage>
        <taxon>Bacteria</taxon>
        <taxon>Bacillati</taxon>
        <taxon>Actinomycetota</taxon>
        <taxon>Actinomycetes</taxon>
        <taxon>Kitasatosporales</taxon>
        <taxon>Streptomycetaceae</taxon>
        <taxon>Streptomyces</taxon>
        <taxon>Streptomyces pseudogriseolus group</taxon>
    </lineage>
</organism>
<feature type="compositionally biased region" description="Polar residues" evidence="1">
    <location>
        <begin position="1"/>
        <end position="10"/>
    </location>
</feature>
<evidence type="ECO:0000313" key="2">
    <source>
        <dbReference type="EMBL" id="GGS58611.1"/>
    </source>
</evidence>
<reference evidence="3" key="1">
    <citation type="journal article" date="2019" name="Int. J. Syst. Evol. Microbiol.">
        <title>The Global Catalogue of Microorganisms (GCM) 10K type strain sequencing project: providing services to taxonomists for standard genome sequencing and annotation.</title>
        <authorList>
            <consortium name="The Broad Institute Genomics Platform"/>
            <consortium name="The Broad Institute Genome Sequencing Center for Infectious Disease"/>
            <person name="Wu L."/>
            <person name="Ma J."/>
        </authorList>
    </citation>
    <scope>NUCLEOTIDE SEQUENCE [LARGE SCALE GENOMIC DNA]</scope>
    <source>
        <strain evidence="3">JCM 4416</strain>
    </source>
</reference>
<feature type="region of interest" description="Disordered" evidence="1">
    <location>
        <begin position="1"/>
        <end position="28"/>
    </location>
</feature>
<protein>
    <submittedName>
        <fullName evidence="2">Uncharacterized protein</fullName>
    </submittedName>
</protein>
<proteinExistence type="predicted"/>
<accession>A0ABQ2T912</accession>
<sequence length="70" mass="7593">MSVPAGSNSKRPNRSIRDTTSPGSCAARGVLGNRAMFLSWRKGGNRPMRAHRNRGTLCNKGQVLPSTVLR</sequence>
<gene>
    <name evidence="2" type="ORF">GCM10010285_42520</name>
</gene>
<evidence type="ECO:0000313" key="3">
    <source>
        <dbReference type="Proteomes" id="UP000597853"/>
    </source>
</evidence>
<evidence type="ECO:0000256" key="1">
    <source>
        <dbReference type="SAM" id="MobiDB-lite"/>
    </source>
</evidence>